<dbReference type="PATRIC" id="fig|1121307.3.peg.151"/>
<dbReference type="NCBIfam" id="NF040772">
    <property type="entry name" value="double_cubane"/>
    <property type="match status" value="1"/>
</dbReference>
<evidence type="ECO:0000256" key="1">
    <source>
        <dbReference type="ARBA" id="ARBA00001966"/>
    </source>
</evidence>
<keyword evidence="5" id="KW-1185">Reference proteome</keyword>
<keyword evidence="3" id="KW-0411">Iron-sulfur</keyword>
<dbReference type="AlphaFoldDB" id="A0A0J8DA26"/>
<protein>
    <submittedName>
        <fullName evidence="4">Benzoyl-CoA reductase/2-hydroxyglutaryl-CoA dehydratase subunit, BcrC/BadD/HgdB</fullName>
    </submittedName>
</protein>
<evidence type="ECO:0000256" key="2">
    <source>
        <dbReference type="ARBA" id="ARBA00005806"/>
    </source>
</evidence>
<accession>A0A0J8DA26</accession>
<organism evidence="4 5">
    <name type="scientific">Clostridium cylindrosporum DSM 605</name>
    <dbReference type="NCBI Taxonomy" id="1121307"/>
    <lineage>
        <taxon>Bacteria</taxon>
        <taxon>Bacillati</taxon>
        <taxon>Bacillota</taxon>
        <taxon>Clostridia</taxon>
        <taxon>Eubacteriales</taxon>
        <taxon>Clostridiaceae</taxon>
        <taxon>Clostridium</taxon>
    </lineage>
</organism>
<dbReference type="Gene3D" id="1.20.1270.370">
    <property type="match status" value="1"/>
</dbReference>
<proteinExistence type="inferred from homology"/>
<keyword evidence="3" id="KW-0479">Metal-binding</keyword>
<dbReference type="STRING" id="1121307.CLCY_11c00360"/>
<dbReference type="Gene3D" id="3.40.50.11890">
    <property type="match status" value="1"/>
</dbReference>
<name>A0A0J8DA26_CLOCY</name>
<dbReference type="EMBL" id="LFVU01000005">
    <property type="protein sequence ID" value="KMT22702.1"/>
    <property type="molecule type" value="Genomic_DNA"/>
</dbReference>
<dbReference type="InterPro" id="IPR047678">
    <property type="entry name" value="YjiM-like"/>
</dbReference>
<comment type="cofactor">
    <cofactor evidence="1">
        <name>[4Fe-4S] cluster</name>
        <dbReference type="ChEBI" id="CHEBI:49883"/>
    </cofactor>
</comment>
<comment type="similarity">
    <text evidence="2">Belongs to the FldB/FldC dehydratase alpha/beta subunit family.</text>
</comment>
<dbReference type="InterPro" id="IPR010327">
    <property type="entry name" value="FldB/FldC_alpha/beta"/>
</dbReference>
<evidence type="ECO:0000313" key="4">
    <source>
        <dbReference type="EMBL" id="KMT22702.1"/>
    </source>
</evidence>
<dbReference type="PANTHER" id="PTHR30548:SF6">
    <property type="entry name" value="DEHYDRATASE SUBUNIT YJIM-RELATED"/>
    <property type="match status" value="1"/>
</dbReference>
<dbReference type="GO" id="GO:0016836">
    <property type="term" value="F:hydro-lyase activity"/>
    <property type="evidence" value="ECO:0007669"/>
    <property type="project" value="UniProtKB-ARBA"/>
</dbReference>
<dbReference type="Proteomes" id="UP000036756">
    <property type="component" value="Unassembled WGS sequence"/>
</dbReference>
<gene>
    <name evidence="4" type="primary">hgdB</name>
    <name evidence="4" type="ORF">CLCY_11c00360</name>
</gene>
<dbReference type="Gene3D" id="3.40.50.11900">
    <property type="match status" value="1"/>
</dbReference>
<evidence type="ECO:0000313" key="5">
    <source>
        <dbReference type="Proteomes" id="UP000036756"/>
    </source>
</evidence>
<dbReference type="Pfam" id="PF06050">
    <property type="entry name" value="HGD-D"/>
    <property type="match status" value="1"/>
</dbReference>
<comment type="caution">
    <text evidence="4">The sequence shown here is derived from an EMBL/GenBank/DDBJ whole genome shotgun (WGS) entry which is preliminary data.</text>
</comment>
<dbReference type="OrthoDB" id="9810278at2"/>
<sequence length="380" mass="42279">MEMPKEFESFAEARKNNFLNVKAAKDAGKKVVGTYCTYTPWEIIDAAGAMPISVCSVSDETVEDAEKHLPKNLCPLIKASYGFAITDKCPFIYFADMIVGETTCDGKKKMYELLGEIKNVHVMQLPHRQNDPVALSLWKGEMIKLKEKLEKDFGVVITEEAIKKSIKVKNEQRNLLKEIYSLSKLDPPPISGYEMHKIFDATNFVVDVEAKNNELREMISGLQEVAATGNSPVSKDSKRILITGCPSGGVAEKVVKTVEEVGGVVVCFENCSGIKEKCVNVDETKDVYDALAEKYLSIPCSVMSPNTGRMELLDELIEEYKVDGVIDITLQACHTYAVESFSVKKVCNENKVGFMNLETNYSSSDVGQVRTRLEAFIEML</sequence>
<evidence type="ECO:0000256" key="3">
    <source>
        <dbReference type="ARBA" id="ARBA00023014"/>
    </source>
</evidence>
<dbReference type="GO" id="GO:0051536">
    <property type="term" value="F:iron-sulfur cluster binding"/>
    <property type="evidence" value="ECO:0007669"/>
    <property type="project" value="UniProtKB-KW"/>
</dbReference>
<reference evidence="4 5" key="1">
    <citation type="submission" date="2015-06" db="EMBL/GenBank/DDBJ databases">
        <title>Draft genome sequence of the purine-degrading Clostridium cylindrosporum HC-1 (DSM 605).</title>
        <authorList>
            <person name="Poehlein A."/>
            <person name="Schiel-Bengelsdorf B."/>
            <person name="Bengelsdorf F."/>
            <person name="Daniel R."/>
            <person name="Duerre P."/>
        </authorList>
    </citation>
    <scope>NUCLEOTIDE SEQUENCE [LARGE SCALE GENOMIC DNA]</scope>
    <source>
        <strain evidence="4 5">DSM 605</strain>
    </source>
</reference>
<dbReference type="PANTHER" id="PTHR30548">
    <property type="entry name" value="2-HYDROXYGLUTARYL-COA DEHYDRATASE, D-COMPONENT-RELATED"/>
    <property type="match status" value="1"/>
</dbReference>
<keyword evidence="3" id="KW-0408">Iron</keyword>